<dbReference type="EMBL" id="GISG01221932">
    <property type="protein sequence ID" value="MBA4663841.1"/>
    <property type="molecule type" value="Transcribed_RNA"/>
</dbReference>
<reference evidence="1" key="1">
    <citation type="journal article" date="2013" name="J. Plant Res.">
        <title>Effect of fungi and light on seed germination of three Opuntia species from semiarid lands of central Mexico.</title>
        <authorList>
            <person name="Delgado-Sanchez P."/>
            <person name="Jimenez-Bremont J.F."/>
            <person name="Guerrero-Gonzalez Mde L."/>
            <person name="Flores J."/>
        </authorList>
    </citation>
    <scope>NUCLEOTIDE SEQUENCE</scope>
    <source>
        <tissue evidence="1">Cladode</tissue>
    </source>
</reference>
<dbReference type="AlphaFoldDB" id="A0A7C9E9Q2"/>
<name>A0A7C9E9Q2_OPUST</name>
<reference evidence="1" key="2">
    <citation type="submission" date="2020-07" db="EMBL/GenBank/DDBJ databases">
        <authorList>
            <person name="Vera ALvarez R."/>
            <person name="Arias-Moreno D.M."/>
            <person name="Jimenez-Jacinto V."/>
            <person name="Jimenez-Bremont J.F."/>
            <person name="Swaminathan K."/>
            <person name="Moose S.P."/>
            <person name="Guerrero-Gonzalez M.L."/>
            <person name="Marino-Ramirez L."/>
            <person name="Landsman D."/>
            <person name="Rodriguez-Kessler M."/>
            <person name="Delgado-Sanchez P."/>
        </authorList>
    </citation>
    <scope>NUCLEOTIDE SEQUENCE</scope>
    <source>
        <tissue evidence="1">Cladode</tissue>
    </source>
</reference>
<protein>
    <submittedName>
        <fullName evidence="1">Uncharacterized protein</fullName>
    </submittedName>
</protein>
<organism evidence="1">
    <name type="scientific">Opuntia streptacantha</name>
    <name type="common">Prickly pear cactus</name>
    <name type="synonym">Opuntia cardona</name>
    <dbReference type="NCBI Taxonomy" id="393608"/>
    <lineage>
        <taxon>Eukaryota</taxon>
        <taxon>Viridiplantae</taxon>
        <taxon>Streptophyta</taxon>
        <taxon>Embryophyta</taxon>
        <taxon>Tracheophyta</taxon>
        <taxon>Spermatophyta</taxon>
        <taxon>Magnoliopsida</taxon>
        <taxon>eudicotyledons</taxon>
        <taxon>Gunneridae</taxon>
        <taxon>Pentapetalae</taxon>
        <taxon>Caryophyllales</taxon>
        <taxon>Cactineae</taxon>
        <taxon>Cactaceae</taxon>
        <taxon>Opuntioideae</taxon>
        <taxon>Opuntia</taxon>
    </lineage>
</organism>
<evidence type="ECO:0000313" key="1">
    <source>
        <dbReference type="EMBL" id="MBA4663841.1"/>
    </source>
</evidence>
<sequence>MSLLIVSKFGDFCISSYQSWFTLLDGFVKVRQMSVLWFPCHSIFINWRVRVIASHHKTTCCISEISSSVKHVIVQKRTTVLNEPCGCKSLILCRSVNIRVTP</sequence>
<accession>A0A7C9E9Q2</accession>
<proteinExistence type="predicted"/>